<gene>
    <name evidence="2" type="ORF">HEB94_008459</name>
</gene>
<reference evidence="2" key="1">
    <citation type="submission" date="2020-10" db="EMBL/GenBank/DDBJ databases">
        <title>Sequencing the genomes of 1000 actinobacteria strains.</title>
        <authorList>
            <person name="Klenk H.-P."/>
        </authorList>
    </citation>
    <scope>NUCLEOTIDE SEQUENCE</scope>
    <source>
        <strain evidence="2">DSM 45354</strain>
    </source>
</reference>
<dbReference type="Proteomes" id="UP000638648">
    <property type="component" value="Unassembled WGS sequence"/>
</dbReference>
<sequence>MNEKPTQGDSHPVNVGDRPWQAHSEERAVDESVVAAWSEALAQLRSASDQTSAASRPAPLSRGLTLVVSAVPGDDLAGCLDAVAHQSLAPDHYDVLVVVDGPVAAVEPALHGLTAAGVSVRVMQAAPGMLRARDAGLAASRRQLTGFLAAGDRIGPDYLDRMVAAADPASVILATGAENAQAEATLPTTVTGTVVPTALARRASADDASDGHDDVVFLATLLTTYGCEARPVPLTGPAAYHQDPNVGSGADSRAIDQGPDDFDIRVMGPMSVLRSLDGLSRGCSPSTLALVRAHIDTEVDRINAHLRAHPDDHGRVVELLDAHGFDYFPYERLNRGRARALAVAYCFAPYNDTSAIVMAKRVRDRQDIVDAVFNVMDGKREKDPSIRRVSGPYVENEIAVDTPTYFSNWASIEAFRELGLERIAEIERVKGPYERVYSRVMWTASHFLAAAYKMRNSATTWTAEFSDPAARDVQGEVRSAPLSESAFLDEVRAEVRRRGLPLLVSDNVLDWCEYIAYVFADRVVFTNPNQLEYMLSYAPVPEAAALAREKAVISPHPTLPPAFYSMVEQSYPLDASLVHLAYFGNFYATRGLGDVLTALAGLEPSIRDRIRLHVFTGKATELRKHMDELGIADLVVINPFVRFLAFLNMASKFDCLIVNDAVTADKHARNPYLPSKWSDYAGSGRPVWGLVEAGSPLSTQPLHHASPVGDIAAAQDVLRKLAAIADAR</sequence>
<dbReference type="RefSeq" id="WP_192754792.1">
    <property type="nucleotide sequence ID" value="NZ_BAABJL010000210.1"/>
</dbReference>
<feature type="region of interest" description="Disordered" evidence="1">
    <location>
        <begin position="1"/>
        <end position="27"/>
    </location>
</feature>
<dbReference type="EMBL" id="JADBEM010000001">
    <property type="protein sequence ID" value="MBE1611611.1"/>
    <property type="molecule type" value="Genomic_DNA"/>
</dbReference>
<dbReference type="SUPFAM" id="SSF53448">
    <property type="entry name" value="Nucleotide-diphospho-sugar transferases"/>
    <property type="match status" value="1"/>
</dbReference>
<organism evidence="2 3">
    <name type="scientific">Actinopolymorpha pittospori</name>
    <dbReference type="NCBI Taxonomy" id="648752"/>
    <lineage>
        <taxon>Bacteria</taxon>
        <taxon>Bacillati</taxon>
        <taxon>Actinomycetota</taxon>
        <taxon>Actinomycetes</taxon>
        <taxon>Propionibacteriales</taxon>
        <taxon>Actinopolymorphaceae</taxon>
        <taxon>Actinopolymorpha</taxon>
    </lineage>
</organism>
<dbReference type="InterPro" id="IPR029044">
    <property type="entry name" value="Nucleotide-diphossugar_trans"/>
</dbReference>
<dbReference type="AlphaFoldDB" id="A0A927RNZ1"/>
<dbReference type="SUPFAM" id="SSF53756">
    <property type="entry name" value="UDP-Glycosyltransferase/glycogen phosphorylase"/>
    <property type="match status" value="1"/>
</dbReference>
<accession>A0A927RNZ1</accession>
<name>A0A927RNZ1_9ACTN</name>
<evidence type="ECO:0000256" key="1">
    <source>
        <dbReference type="SAM" id="MobiDB-lite"/>
    </source>
</evidence>
<comment type="caution">
    <text evidence="2">The sequence shown here is derived from an EMBL/GenBank/DDBJ whole genome shotgun (WGS) entry which is preliminary data.</text>
</comment>
<evidence type="ECO:0000313" key="3">
    <source>
        <dbReference type="Proteomes" id="UP000638648"/>
    </source>
</evidence>
<keyword evidence="3" id="KW-1185">Reference proteome</keyword>
<dbReference type="CDD" id="cd00761">
    <property type="entry name" value="Glyco_tranf_GTA_type"/>
    <property type="match status" value="1"/>
</dbReference>
<proteinExistence type="predicted"/>
<protein>
    <recommendedName>
        <fullName evidence="4">Glycosyltransferase</fullName>
    </recommendedName>
</protein>
<evidence type="ECO:0000313" key="2">
    <source>
        <dbReference type="EMBL" id="MBE1611611.1"/>
    </source>
</evidence>
<evidence type="ECO:0008006" key="4">
    <source>
        <dbReference type="Google" id="ProtNLM"/>
    </source>
</evidence>